<accession>A0A0C1QXU0</accession>
<reference evidence="3 4" key="1">
    <citation type="submission" date="2014-11" db="EMBL/GenBank/DDBJ databases">
        <title>A Rickettsiales Symbiont of Amoebae With Ancient Features.</title>
        <authorList>
            <person name="Schulz F."/>
            <person name="Martijn J."/>
            <person name="Wascher F."/>
            <person name="Kostanjsek R."/>
            <person name="Ettema T.J."/>
            <person name="Horn M."/>
        </authorList>
    </citation>
    <scope>NUCLEOTIDE SEQUENCE [LARGE SCALE GENOMIC DNA]</scope>
    <source>
        <strain evidence="3 4">UWC36</strain>
    </source>
</reference>
<dbReference type="AlphaFoldDB" id="A0A0C1QXU0"/>
<dbReference type="EMBL" id="JSWE01000138">
    <property type="protein sequence ID" value="KIE04870.1"/>
    <property type="molecule type" value="Genomic_DNA"/>
</dbReference>
<evidence type="ECO:0000313" key="3">
    <source>
        <dbReference type="EMBL" id="KIE04870.1"/>
    </source>
</evidence>
<name>A0A0C1QXU0_9RICK</name>
<dbReference type="InterPro" id="IPR006442">
    <property type="entry name" value="Antitoxin_Phd/YefM"/>
</dbReference>
<gene>
    <name evidence="3" type="ORF">NF27_FM00040</name>
</gene>
<organism evidence="3 4">
    <name type="scientific">Candidatus Jidaibacter acanthamoebae</name>
    <dbReference type="NCBI Taxonomy" id="86105"/>
    <lineage>
        <taxon>Bacteria</taxon>
        <taxon>Pseudomonadati</taxon>
        <taxon>Pseudomonadota</taxon>
        <taxon>Alphaproteobacteria</taxon>
        <taxon>Rickettsiales</taxon>
        <taxon>Candidatus Midichloriaceae</taxon>
        <taxon>Candidatus Jidaibacter</taxon>
    </lineage>
</organism>
<dbReference type="Gene3D" id="3.40.1620.10">
    <property type="entry name" value="YefM-like domain"/>
    <property type="match status" value="1"/>
</dbReference>
<comment type="function">
    <text evidence="2">Antitoxin component of a type II toxin-antitoxin (TA) system.</text>
</comment>
<evidence type="ECO:0000256" key="2">
    <source>
        <dbReference type="RuleBase" id="RU362080"/>
    </source>
</evidence>
<evidence type="ECO:0000256" key="1">
    <source>
        <dbReference type="ARBA" id="ARBA00009981"/>
    </source>
</evidence>
<dbReference type="STRING" id="86105.NF27_FM00040"/>
<dbReference type="Pfam" id="PF02604">
    <property type="entry name" value="PhdYeFM_antitox"/>
    <property type="match status" value="1"/>
</dbReference>
<dbReference type="InterPro" id="IPR036165">
    <property type="entry name" value="YefM-like_sf"/>
</dbReference>
<evidence type="ECO:0000313" key="4">
    <source>
        <dbReference type="Proteomes" id="UP000031258"/>
    </source>
</evidence>
<keyword evidence="4" id="KW-1185">Reference proteome</keyword>
<comment type="caution">
    <text evidence="3">The sequence shown here is derived from an EMBL/GenBank/DDBJ whole genome shotgun (WGS) entry which is preliminary data.</text>
</comment>
<dbReference type="SUPFAM" id="SSF143120">
    <property type="entry name" value="YefM-like"/>
    <property type="match status" value="1"/>
</dbReference>
<proteinExistence type="inferred from homology"/>
<dbReference type="NCBIfam" id="TIGR01552">
    <property type="entry name" value="phd_fam"/>
    <property type="match status" value="1"/>
</dbReference>
<protein>
    <recommendedName>
        <fullName evidence="2">Antitoxin</fullName>
    </recommendedName>
</protein>
<dbReference type="PATRIC" id="fig|86105.3.peg.1336"/>
<comment type="similarity">
    <text evidence="1 2">Belongs to the phD/YefM antitoxin family.</text>
</comment>
<sequence length="86" mass="9809">MDNGGFMRIVGMFKTKTHLPELIKEVEAGEELCITNRGKEVAFIIPVAKYYSQKTDDIFKKFTALKKRSPLGSKDDIIKMKDLGRK</sequence>
<dbReference type="Proteomes" id="UP000031258">
    <property type="component" value="Unassembled WGS sequence"/>
</dbReference>